<organism evidence="1 2">
    <name type="scientific">Planococcus plakortidis</name>
    <dbReference type="NCBI Taxonomy" id="1038856"/>
    <lineage>
        <taxon>Bacteria</taxon>
        <taxon>Bacillati</taxon>
        <taxon>Bacillota</taxon>
        <taxon>Bacilli</taxon>
        <taxon>Bacillales</taxon>
        <taxon>Caryophanaceae</taxon>
        <taxon>Planococcus</taxon>
    </lineage>
</organism>
<reference evidence="1" key="1">
    <citation type="submission" date="2016-10" db="EMBL/GenBank/DDBJ databases">
        <authorList>
            <person name="See-Too W.S."/>
        </authorList>
    </citation>
    <scope>NUCLEOTIDE SEQUENCE [LARGE SCALE GENOMIC DNA]</scope>
    <source>
        <strain evidence="1">DSM 23997</strain>
    </source>
</reference>
<sequence length="90" mass="10444">MKQELVHMRDKLNNISKRNRSIVLKKLYDKWSFDLTRSSVEITESIVEGLKKNSTKSFSLLTKDEEKDAANTRKLTTLYRNIKGIVKSSP</sequence>
<gene>
    <name evidence="1" type="ORF">BBI15_15145</name>
</gene>
<dbReference type="EMBL" id="CP016539">
    <property type="protein sequence ID" value="ANU21419.1"/>
    <property type="molecule type" value="Genomic_DNA"/>
</dbReference>
<dbReference type="Proteomes" id="UP000092650">
    <property type="component" value="Chromosome"/>
</dbReference>
<dbReference type="AlphaFoldDB" id="A0A1C7ECD8"/>
<accession>A0A1C7ECD8</accession>
<dbReference type="KEGG" id="ppla:BBI15_15145"/>
<keyword evidence="2" id="KW-1185">Reference proteome</keyword>
<protein>
    <submittedName>
        <fullName evidence="1">Uncharacterized protein</fullName>
    </submittedName>
</protein>
<proteinExistence type="predicted"/>
<name>A0A1C7ECD8_9BACL</name>
<evidence type="ECO:0000313" key="1">
    <source>
        <dbReference type="EMBL" id="ANU21419.1"/>
    </source>
</evidence>
<evidence type="ECO:0000313" key="2">
    <source>
        <dbReference type="Proteomes" id="UP000092650"/>
    </source>
</evidence>
<dbReference type="RefSeq" id="WP_068872250.1">
    <property type="nucleotide sequence ID" value="NZ_CP016539.2"/>
</dbReference>